<dbReference type="AlphaFoldDB" id="A0A3G6TDB7"/>
<evidence type="ECO:0000313" key="2">
    <source>
        <dbReference type="Proteomes" id="UP000271193"/>
    </source>
</evidence>
<accession>A0A3G6TDB7</accession>
<dbReference type="KEGG" id="cben:EG339_08540"/>
<reference evidence="2" key="1">
    <citation type="submission" date="2018-11" db="EMBL/GenBank/DDBJ databases">
        <title>Proposal to divide the Flavobacteriaceae and reorganize its genera based on Amino Acid Identity values calculated from whole genome sequences.</title>
        <authorList>
            <person name="Nicholson A.C."/>
            <person name="Gulvik C.A."/>
            <person name="Whitney A.M."/>
            <person name="Humrighouse B.W."/>
            <person name="Bell M."/>
            <person name="Holmes B."/>
            <person name="Steigerwalt A.G."/>
            <person name="Villarma A."/>
            <person name="Sheth M."/>
            <person name="Batra D."/>
            <person name="Pryor J."/>
            <person name="Bernardet J.-F."/>
            <person name="Hugo C."/>
            <person name="Kampfer P."/>
            <person name="Newman J."/>
            <person name="McQuiston J.R."/>
        </authorList>
    </citation>
    <scope>NUCLEOTIDE SEQUENCE [LARGE SCALE GENOMIC DNA]</scope>
    <source>
        <strain evidence="2">G0229</strain>
    </source>
</reference>
<dbReference type="Proteomes" id="UP000271193">
    <property type="component" value="Chromosome"/>
</dbReference>
<name>A0A3G6TDB7_9FLAO</name>
<evidence type="ECO:0000313" key="1">
    <source>
        <dbReference type="EMBL" id="AZB24646.1"/>
    </source>
</evidence>
<dbReference type="RefSeq" id="WP_419495239.1">
    <property type="nucleotide sequence ID" value="NZ_DAMCWJ010000013.1"/>
</dbReference>
<gene>
    <name evidence="1" type="ORF">EG339_08540</name>
</gene>
<dbReference type="EMBL" id="CP033932">
    <property type="protein sequence ID" value="AZB24646.1"/>
    <property type="molecule type" value="Genomic_DNA"/>
</dbReference>
<protein>
    <submittedName>
        <fullName evidence="1">Uncharacterized protein</fullName>
    </submittedName>
</protein>
<organism evidence="1 2">
    <name type="scientific">Chryseobacterium bernardetii</name>
    <dbReference type="NCBI Taxonomy" id="1241978"/>
    <lineage>
        <taxon>Bacteria</taxon>
        <taxon>Pseudomonadati</taxon>
        <taxon>Bacteroidota</taxon>
        <taxon>Flavobacteriia</taxon>
        <taxon>Flavobacteriales</taxon>
        <taxon>Weeksellaceae</taxon>
        <taxon>Chryseobacterium group</taxon>
        <taxon>Chryseobacterium</taxon>
    </lineage>
</organism>
<keyword evidence="2" id="KW-1185">Reference proteome</keyword>
<sequence>MNIRKKGTDKVLYFVNYNKCNNVSVYQYNNAEFINVFIGTLPGCYIATLKMNIEEFRAELETRLIIEKQYLTQRASSMESQERLELLGEFNEKYRVLINRLANENGIDLNAVYEEEENSSVNSDTHLSYEQVIFGKTMSIYDRLSDELYEEITNE</sequence>
<proteinExistence type="predicted"/>